<proteinExistence type="predicted"/>
<dbReference type="Proteomes" id="UP000308600">
    <property type="component" value="Unassembled WGS sequence"/>
</dbReference>
<evidence type="ECO:0000313" key="2">
    <source>
        <dbReference type="Proteomes" id="UP000308600"/>
    </source>
</evidence>
<sequence length="1411" mass="157121">MSSVKASLKRARDAIGKKDYPTARDASNQVLEYEPENYNAHVFLALSLLELKEHDASEQAYQMAIKLQPDQVLAWQGIVKFYERLDRRDKYAESLEGLMLLYSKQSDAQKCAEIFQKLLEERREHGTRLQLISTLTFLLHSSPIYPTLSTLPPPDLTNPSGTTIAQTQTAIHNTLPVLEEIIQLIEKDEADVFKKELDTRRMRLNAPPLEQLKLDIGREIWGQSKLPTFYGEAINHPDTTDDQRRETEGKLLRYKQQYLYSVPNAKEHIDLKTRLREEVNELINGIVILEIPDEEAWMTYLNGIDHQTLGSYDREILGTFVTLFPASPLTVLLRGYCAYLGLPWYIQNEEDESIQLPPEEVGFELVLTNQETIPHCHIANKALVELYLEDDDYANAVRSVEVSLGVIAKDERRTGRPLPNLRLGFKTCWATALVHLFPPKHHTRALSIIDDVLTSDPESAHCLMGRAYILETAEQWREAVDLFDKVSNLLPEDRKVGLRAREEAAWCQFRSGELQSAIATLQGVLDSLKAVKEDRSLDVARCLWRLGTCHWDLDGGLHKEDAYKYFISSLKANSSFAPAFTSLGIYYGEFADPPDPTRAAKCFQKAFELDAREVEAAQRLARSFADDKEWDLVEVVAKRTIEGEGGLDAGLGTETRYLPTNAWAWKALGVVELLRGDSSGAIQAFQIALRANPDDQLSWLRLGESYGRGGRHAAALKALNQALQLDASDWLPWFLIGEVYSRMGLYGEAIGALDKVLESRPDDTGVLLSQAQCYLARGRVEMGEGFYVRAEQSLVGSIRITLAAIEGGSGFGNVGWKTVADCIYLLSKRSAVINEEDVRSVLADVIPLLLPHSSDRILTLVPPLNDGPALSGAKLAEIAIVAYDYRLALIGTQLLAKPGAWFDLGIALHSLSRKRPENSNSLTERAIQCLKNAIREQPDNGAYWLALGDAYFLSHARLAQHSYIKALEIDRKSAVTWTRLGLLYLHHDDPELANQAFYRAQTIDAEYAMPWVGQALVATANRHGSDAISLLQHAVTLSSPVPDADLEYASRVFSISKSLGAGKQPQLDSLLPAFFALTRYCEYQPLDPSGLHLLGLVHESLGHLERGAELLERAIGLLEAAYEETEDAEIEKQFTFANLNLGRLRLGLEDYDRAIELYESVLGLLGEEADSTPYRAQAQLGLGVANFLHGDLQAGLGHLEIAVENSDGHMTLYEHAAVLQAKVMWAIGTPEFKEAAQTRLLDCITTNSENLAAINALAGIGILMHDDTLVDAALTEILALPPDRRRELDPARDVDYLLVRHSLEQGDIQKAISIAKSAVEYEPTSLKSRNALAELLLQDRQDETALAALEGDQPAKHDDSKDVDAALCLQSVALSRSGTNQQEAIQKAQKAVIRSPWEIRHWQTLAYAKER</sequence>
<reference evidence="1 2" key="1">
    <citation type="journal article" date="2019" name="Nat. Ecol. Evol.">
        <title>Megaphylogeny resolves global patterns of mushroom evolution.</title>
        <authorList>
            <person name="Varga T."/>
            <person name="Krizsan K."/>
            <person name="Foldi C."/>
            <person name="Dima B."/>
            <person name="Sanchez-Garcia M."/>
            <person name="Sanchez-Ramirez S."/>
            <person name="Szollosi G.J."/>
            <person name="Szarkandi J.G."/>
            <person name="Papp V."/>
            <person name="Albert L."/>
            <person name="Andreopoulos W."/>
            <person name="Angelini C."/>
            <person name="Antonin V."/>
            <person name="Barry K.W."/>
            <person name="Bougher N.L."/>
            <person name="Buchanan P."/>
            <person name="Buyck B."/>
            <person name="Bense V."/>
            <person name="Catcheside P."/>
            <person name="Chovatia M."/>
            <person name="Cooper J."/>
            <person name="Damon W."/>
            <person name="Desjardin D."/>
            <person name="Finy P."/>
            <person name="Geml J."/>
            <person name="Haridas S."/>
            <person name="Hughes K."/>
            <person name="Justo A."/>
            <person name="Karasinski D."/>
            <person name="Kautmanova I."/>
            <person name="Kiss B."/>
            <person name="Kocsube S."/>
            <person name="Kotiranta H."/>
            <person name="LaButti K.M."/>
            <person name="Lechner B.E."/>
            <person name="Liimatainen K."/>
            <person name="Lipzen A."/>
            <person name="Lukacs Z."/>
            <person name="Mihaltcheva S."/>
            <person name="Morgado L.N."/>
            <person name="Niskanen T."/>
            <person name="Noordeloos M.E."/>
            <person name="Ohm R.A."/>
            <person name="Ortiz-Santana B."/>
            <person name="Ovrebo C."/>
            <person name="Racz N."/>
            <person name="Riley R."/>
            <person name="Savchenko A."/>
            <person name="Shiryaev A."/>
            <person name="Soop K."/>
            <person name="Spirin V."/>
            <person name="Szebenyi C."/>
            <person name="Tomsovsky M."/>
            <person name="Tulloss R.E."/>
            <person name="Uehling J."/>
            <person name="Grigoriev I.V."/>
            <person name="Vagvolgyi C."/>
            <person name="Papp T."/>
            <person name="Martin F.M."/>
            <person name="Miettinen O."/>
            <person name="Hibbett D.S."/>
            <person name="Nagy L.G."/>
        </authorList>
    </citation>
    <scope>NUCLEOTIDE SEQUENCE [LARGE SCALE GENOMIC DNA]</scope>
    <source>
        <strain evidence="1 2">NL-1719</strain>
    </source>
</reference>
<evidence type="ECO:0000313" key="1">
    <source>
        <dbReference type="EMBL" id="TFK75308.1"/>
    </source>
</evidence>
<accession>A0ACD3BAE6</accession>
<dbReference type="EMBL" id="ML208263">
    <property type="protein sequence ID" value="TFK75308.1"/>
    <property type="molecule type" value="Genomic_DNA"/>
</dbReference>
<gene>
    <name evidence="1" type="ORF">BDN72DRAFT_954939</name>
</gene>
<protein>
    <submittedName>
        <fullName evidence="1">TPR-like protein</fullName>
    </submittedName>
</protein>
<organism evidence="1 2">
    <name type="scientific">Pluteus cervinus</name>
    <dbReference type="NCBI Taxonomy" id="181527"/>
    <lineage>
        <taxon>Eukaryota</taxon>
        <taxon>Fungi</taxon>
        <taxon>Dikarya</taxon>
        <taxon>Basidiomycota</taxon>
        <taxon>Agaricomycotina</taxon>
        <taxon>Agaricomycetes</taxon>
        <taxon>Agaricomycetidae</taxon>
        <taxon>Agaricales</taxon>
        <taxon>Pluteineae</taxon>
        <taxon>Pluteaceae</taxon>
        <taxon>Pluteus</taxon>
    </lineage>
</organism>
<name>A0ACD3BAE6_9AGAR</name>
<keyword evidence="2" id="KW-1185">Reference proteome</keyword>